<evidence type="ECO:0000313" key="3">
    <source>
        <dbReference type="Proteomes" id="UP000014480"/>
    </source>
</evidence>
<name>A0A484FG87_COLOR</name>
<keyword evidence="3" id="KW-1185">Reference proteome</keyword>
<accession>A0A484FG87</accession>
<dbReference type="OrthoDB" id="566238at2759"/>
<dbReference type="Pfam" id="PF00581">
    <property type="entry name" value="Rhodanese"/>
    <property type="match status" value="1"/>
</dbReference>
<dbReference type="SUPFAM" id="SSF52821">
    <property type="entry name" value="Rhodanese/Cell cycle control phosphatase"/>
    <property type="match status" value="1"/>
</dbReference>
<dbReference type="PANTHER" id="PTHR44086:SF10">
    <property type="entry name" value="THIOSULFATE SULFURTRANSFERASE_RHODANESE-LIKE DOMAIN-CONTAINING PROTEIN 3"/>
    <property type="match status" value="1"/>
</dbReference>
<proteinExistence type="predicted"/>
<reference evidence="3" key="2">
    <citation type="journal article" date="2019" name="Mol. Plant Microbe Interact.">
        <title>Genome sequence resources for four phytopathogenic fungi from the Colletotrichum orbiculare species complex.</title>
        <authorList>
            <person name="Gan P."/>
            <person name="Tsushima A."/>
            <person name="Narusaka M."/>
            <person name="Narusaka Y."/>
            <person name="Takano Y."/>
            <person name="Kubo Y."/>
            <person name="Shirasu K."/>
        </authorList>
    </citation>
    <scope>GENOME REANNOTATION</scope>
    <source>
        <strain evidence="3">104-T / ATCC 96160 / CBS 514.97 / LARS 414 / MAFF 240422</strain>
    </source>
</reference>
<feature type="domain" description="Rhodanese" evidence="1">
    <location>
        <begin position="128"/>
        <end position="230"/>
    </location>
</feature>
<dbReference type="GO" id="GO:0004792">
    <property type="term" value="F:thiosulfate-cyanide sulfurtransferase activity"/>
    <property type="evidence" value="ECO:0007669"/>
    <property type="project" value="TreeGrafter"/>
</dbReference>
<dbReference type="AlphaFoldDB" id="A0A484FG87"/>
<dbReference type="SMART" id="SM00450">
    <property type="entry name" value="RHOD"/>
    <property type="match status" value="1"/>
</dbReference>
<protein>
    <submittedName>
        <fullName evidence="2">Thiosulfate sulfurtransferase RDL2</fullName>
    </submittedName>
</protein>
<evidence type="ECO:0000313" key="2">
    <source>
        <dbReference type="EMBL" id="TDZ16626.1"/>
    </source>
</evidence>
<dbReference type="Gene3D" id="3.40.250.10">
    <property type="entry name" value="Rhodanese-like domain"/>
    <property type="match status" value="1"/>
</dbReference>
<dbReference type="STRING" id="1213857.A0A484FG87"/>
<sequence>MPAIHVSIEAWPYRYQKNKCLKTHRRRSEMMLAWLTELRDLPLAMAAQYPPHRFAIPASASRRCFAAATTAIARRSFRPASYATVIGNGGGLAVRRCYSSTREPERHETSETGSKLWTFEQMKRLAEDPEKVVIVDAREAAELEETGRIPTAVNIPVVTSPHSFHMTDEDFEDRFGFARPPKETELVFYCKAGVRSRALATLARDAGWTEVGEYPGSWLDWVSNGGEVERQGHRTRGSSD</sequence>
<evidence type="ECO:0000259" key="1">
    <source>
        <dbReference type="PROSITE" id="PS50206"/>
    </source>
</evidence>
<dbReference type="CDD" id="cd01519">
    <property type="entry name" value="RHOD_HSP67B2"/>
    <property type="match status" value="1"/>
</dbReference>
<dbReference type="PANTHER" id="PTHR44086">
    <property type="entry name" value="THIOSULFATE SULFURTRANSFERASE RDL2, MITOCHONDRIAL-RELATED"/>
    <property type="match status" value="1"/>
</dbReference>
<dbReference type="GO" id="GO:0005739">
    <property type="term" value="C:mitochondrion"/>
    <property type="evidence" value="ECO:0007669"/>
    <property type="project" value="TreeGrafter"/>
</dbReference>
<dbReference type="Proteomes" id="UP000014480">
    <property type="component" value="Unassembled WGS sequence"/>
</dbReference>
<dbReference type="InterPro" id="IPR001763">
    <property type="entry name" value="Rhodanese-like_dom"/>
</dbReference>
<dbReference type="InterPro" id="IPR036873">
    <property type="entry name" value="Rhodanese-like_dom_sf"/>
</dbReference>
<dbReference type="PROSITE" id="PS50206">
    <property type="entry name" value="RHODANESE_3"/>
    <property type="match status" value="1"/>
</dbReference>
<comment type="caution">
    <text evidence="2">The sequence shown here is derived from an EMBL/GenBank/DDBJ whole genome shotgun (WGS) entry which is preliminary data.</text>
</comment>
<dbReference type="EMBL" id="AMCV02000034">
    <property type="protein sequence ID" value="TDZ16626.1"/>
    <property type="molecule type" value="Genomic_DNA"/>
</dbReference>
<reference evidence="3" key="1">
    <citation type="journal article" date="2013" name="New Phytol.">
        <title>Comparative genomic and transcriptomic analyses reveal the hemibiotrophic stage shift of Colletotrichum fungi.</title>
        <authorList>
            <person name="Gan P."/>
            <person name="Ikeda K."/>
            <person name="Irieda H."/>
            <person name="Narusaka M."/>
            <person name="O'Connell R.J."/>
            <person name="Narusaka Y."/>
            <person name="Takano Y."/>
            <person name="Kubo Y."/>
            <person name="Shirasu K."/>
        </authorList>
    </citation>
    <scope>NUCLEOTIDE SEQUENCE [LARGE SCALE GENOMIC DNA]</scope>
    <source>
        <strain evidence="3">104-T / ATCC 96160 / CBS 514.97 / LARS 414 / MAFF 240422</strain>
    </source>
</reference>
<organism evidence="2 3">
    <name type="scientific">Colletotrichum orbiculare (strain 104-T / ATCC 96160 / CBS 514.97 / LARS 414 / MAFF 240422)</name>
    <name type="common">Cucumber anthracnose fungus</name>
    <name type="synonym">Colletotrichum lagenarium</name>
    <dbReference type="NCBI Taxonomy" id="1213857"/>
    <lineage>
        <taxon>Eukaryota</taxon>
        <taxon>Fungi</taxon>
        <taxon>Dikarya</taxon>
        <taxon>Ascomycota</taxon>
        <taxon>Pezizomycotina</taxon>
        <taxon>Sordariomycetes</taxon>
        <taxon>Hypocreomycetidae</taxon>
        <taxon>Glomerellales</taxon>
        <taxon>Glomerellaceae</taxon>
        <taxon>Colletotrichum</taxon>
        <taxon>Colletotrichum orbiculare species complex</taxon>
    </lineage>
</organism>
<gene>
    <name evidence="2" type="ORF">Cob_v010541</name>
</gene>